<evidence type="ECO:0000256" key="6">
    <source>
        <dbReference type="ARBA" id="ARBA00022989"/>
    </source>
</evidence>
<keyword evidence="3" id="KW-0813">Transport</keyword>
<keyword evidence="7 8" id="KW-0472">Membrane</keyword>
<feature type="transmembrane region" description="Helical" evidence="8">
    <location>
        <begin position="138"/>
        <end position="164"/>
    </location>
</feature>
<dbReference type="AlphaFoldDB" id="A0AAE3KI30"/>
<evidence type="ECO:0000256" key="8">
    <source>
        <dbReference type="RuleBase" id="RU363041"/>
    </source>
</evidence>
<keyword evidence="10" id="KW-1185">Reference proteome</keyword>
<protein>
    <recommendedName>
        <fullName evidence="8">Probable membrane transporter protein</fullName>
    </recommendedName>
</protein>
<keyword evidence="4 8" id="KW-1003">Cell membrane</keyword>
<dbReference type="EMBL" id="JALJXV010000012">
    <property type="protein sequence ID" value="MCP1676957.1"/>
    <property type="molecule type" value="Genomic_DNA"/>
</dbReference>
<feature type="transmembrane region" description="Helical" evidence="8">
    <location>
        <begin position="108"/>
        <end position="126"/>
    </location>
</feature>
<dbReference type="GO" id="GO:0005886">
    <property type="term" value="C:plasma membrane"/>
    <property type="evidence" value="ECO:0007669"/>
    <property type="project" value="UniProtKB-SubCell"/>
</dbReference>
<evidence type="ECO:0000256" key="4">
    <source>
        <dbReference type="ARBA" id="ARBA00022475"/>
    </source>
</evidence>
<dbReference type="RefSeq" id="WP_253484569.1">
    <property type="nucleotide sequence ID" value="NZ_JALJXV010000012.1"/>
</dbReference>
<feature type="transmembrane region" description="Helical" evidence="8">
    <location>
        <begin position="81"/>
        <end position="102"/>
    </location>
</feature>
<feature type="transmembrane region" description="Helical" evidence="8">
    <location>
        <begin position="201"/>
        <end position="222"/>
    </location>
</feature>
<organism evidence="9 10">
    <name type="scientific">Natronocella acetinitrilica</name>
    <dbReference type="NCBI Taxonomy" id="414046"/>
    <lineage>
        <taxon>Bacteria</taxon>
        <taxon>Pseudomonadati</taxon>
        <taxon>Pseudomonadota</taxon>
        <taxon>Gammaproteobacteria</taxon>
        <taxon>Chromatiales</taxon>
        <taxon>Ectothiorhodospiraceae</taxon>
        <taxon>Natronocella</taxon>
    </lineage>
</organism>
<dbReference type="PANTHER" id="PTHR30269:SF37">
    <property type="entry name" value="MEMBRANE TRANSPORTER PROTEIN"/>
    <property type="match status" value="1"/>
</dbReference>
<feature type="transmembrane region" description="Helical" evidence="8">
    <location>
        <begin position="170"/>
        <end position="194"/>
    </location>
</feature>
<feature type="transmembrane region" description="Helical" evidence="8">
    <location>
        <begin position="38"/>
        <end position="60"/>
    </location>
</feature>
<sequence length="253" mass="26617">METSLSGDSLSLGLIIYATVVVFLAGAVRGYTGFGFSALVLLSLSLFIPPVVVVPVLLLLEVVASIHLLPSVWRHIDRRTLGWLMLGTIFSVPLGVYVLASLPAAEMRIIISLLVLTTTILLWRGYRFPGGGSQKLSFVTGLISGAMTGAAGVGGLIVVVMFLSVSAPVAVVRATMVAFLMLKDIYTLGIAGAYSLLNTDVFLAAIMLVLPLFAGVTVGRHLFNVTSPAVFQRFVLAILSTLSIAGIARALIG</sequence>
<comment type="similarity">
    <text evidence="2 8">Belongs to the 4-toluene sulfonate uptake permease (TSUP) (TC 2.A.102) family.</text>
</comment>
<proteinExistence type="inferred from homology"/>
<feature type="transmembrane region" description="Helical" evidence="8">
    <location>
        <begin position="12"/>
        <end position="32"/>
    </location>
</feature>
<evidence type="ECO:0000256" key="5">
    <source>
        <dbReference type="ARBA" id="ARBA00022692"/>
    </source>
</evidence>
<dbReference type="PANTHER" id="PTHR30269">
    <property type="entry name" value="TRANSMEMBRANE PROTEIN YFCA"/>
    <property type="match status" value="1"/>
</dbReference>
<keyword evidence="6 8" id="KW-1133">Transmembrane helix</keyword>
<comment type="caution">
    <text evidence="9">The sequence shown here is derived from an EMBL/GenBank/DDBJ whole genome shotgun (WGS) entry which is preliminary data.</text>
</comment>
<gene>
    <name evidence="9" type="ORF">J2T57_004131</name>
</gene>
<dbReference type="Pfam" id="PF01925">
    <property type="entry name" value="TauE"/>
    <property type="match status" value="1"/>
</dbReference>
<feature type="transmembrane region" description="Helical" evidence="8">
    <location>
        <begin position="234"/>
        <end position="252"/>
    </location>
</feature>
<evidence type="ECO:0000313" key="10">
    <source>
        <dbReference type="Proteomes" id="UP001205843"/>
    </source>
</evidence>
<name>A0AAE3KI30_9GAMM</name>
<keyword evidence="5 8" id="KW-0812">Transmembrane</keyword>
<evidence type="ECO:0000256" key="2">
    <source>
        <dbReference type="ARBA" id="ARBA00009142"/>
    </source>
</evidence>
<reference evidence="9" key="1">
    <citation type="submission" date="2022-03" db="EMBL/GenBank/DDBJ databases">
        <title>Genomic Encyclopedia of Type Strains, Phase III (KMG-III): the genomes of soil and plant-associated and newly described type strains.</title>
        <authorList>
            <person name="Whitman W."/>
        </authorList>
    </citation>
    <scope>NUCLEOTIDE SEQUENCE</scope>
    <source>
        <strain evidence="9">ANL 6-2</strain>
    </source>
</reference>
<comment type="subcellular location">
    <subcellularLocation>
        <location evidence="1 8">Cell membrane</location>
        <topology evidence="1 8">Multi-pass membrane protein</topology>
    </subcellularLocation>
</comment>
<dbReference type="InterPro" id="IPR002781">
    <property type="entry name" value="TM_pro_TauE-like"/>
</dbReference>
<evidence type="ECO:0000313" key="9">
    <source>
        <dbReference type="EMBL" id="MCP1676957.1"/>
    </source>
</evidence>
<evidence type="ECO:0000256" key="3">
    <source>
        <dbReference type="ARBA" id="ARBA00022448"/>
    </source>
</evidence>
<dbReference type="Proteomes" id="UP001205843">
    <property type="component" value="Unassembled WGS sequence"/>
</dbReference>
<evidence type="ECO:0000256" key="1">
    <source>
        <dbReference type="ARBA" id="ARBA00004651"/>
    </source>
</evidence>
<accession>A0AAE3KI30</accession>
<dbReference type="InterPro" id="IPR052017">
    <property type="entry name" value="TSUP"/>
</dbReference>
<evidence type="ECO:0000256" key="7">
    <source>
        <dbReference type="ARBA" id="ARBA00023136"/>
    </source>
</evidence>